<keyword evidence="2" id="KW-0732">Signal</keyword>
<comment type="caution">
    <text evidence="3">The sequence shown here is derived from an EMBL/GenBank/DDBJ whole genome shotgun (WGS) entry which is preliminary data.</text>
</comment>
<dbReference type="AlphaFoldDB" id="A0A397TAD3"/>
<dbReference type="Proteomes" id="UP000265703">
    <property type="component" value="Unassembled WGS sequence"/>
</dbReference>
<evidence type="ECO:0000313" key="3">
    <source>
        <dbReference type="EMBL" id="RIA94309.1"/>
    </source>
</evidence>
<feature type="chain" id="PRO_5017402993" evidence="2">
    <location>
        <begin position="23"/>
        <end position="83"/>
    </location>
</feature>
<reference evidence="3 4" key="1">
    <citation type="submission" date="2018-06" db="EMBL/GenBank/DDBJ databases">
        <title>Comparative genomics reveals the genomic features of Rhizophagus irregularis, R. cerebriforme, R. diaphanum and Gigaspora rosea, and their symbiotic lifestyle signature.</title>
        <authorList>
            <person name="Morin E."/>
            <person name="San Clemente H."/>
            <person name="Chen E.C.H."/>
            <person name="De La Providencia I."/>
            <person name="Hainaut M."/>
            <person name="Kuo A."/>
            <person name="Kohler A."/>
            <person name="Murat C."/>
            <person name="Tang N."/>
            <person name="Roy S."/>
            <person name="Loubradou J."/>
            <person name="Henrissat B."/>
            <person name="Grigoriev I.V."/>
            <person name="Corradi N."/>
            <person name="Roux C."/>
            <person name="Martin F.M."/>
        </authorList>
    </citation>
    <scope>NUCLEOTIDE SEQUENCE [LARGE SCALE GENOMIC DNA]</scope>
    <source>
        <strain evidence="3 4">DAOM 227022</strain>
    </source>
</reference>
<evidence type="ECO:0000313" key="4">
    <source>
        <dbReference type="Proteomes" id="UP000265703"/>
    </source>
</evidence>
<dbReference type="OrthoDB" id="2445997at2759"/>
<accession>A0A397TAD3</accession>
<dbReference type="EMBL" id="QKYT01000084">
    <property type="protein sequence ID" value="RIA94309.1"/>
    <property type="molecule type" value="Genomic_DNA"/>
</dbReference>
<organism evidence="3 4">
    <name type="scientific">Glomus cerebriforme</name>
    <dbReference type="NCBI Taxonomy" id="658196"/>
    <lineage>
        <taxon>Eukaryota</taxon>
        <taxon>Fungi</taxon>
        <taxon>Fungi incertae sedis</taxon>
        <taxon>Mucoromycota</taxon>
        <taxon>Glomeromycotina</taxon>
        <taxon>Glomeromycetes</taxon>
        <taxon>Glomerales</taxon>
        <taxon>Glomeraceae</taxon>
        <taxon>Glomus</taxon>
    </lineage>
</organism>
<evidence type="ECO:0000256" key="1">
    <source>
        <dbReference type="SAM" id="MobiDB-lite"/>
    </source>
</evidence>
<gene>
    <name evidence="3" type="ORF">C1645_818222</name>
</gene>
<proteinExistence type="predicted"/>
<evidence type="ECO:0000256" key="2">
    <source>
        <dbReference type="SAM" id="SignalP"/>
    </source>
</evidence>
<feature type="region of interest" description="Disordered" evidence="1">
    <location>
        <begin position="52"/>
        <end position="83"/>
    </location>
</feature>
<protein>
    <submittedName>
        <fullName evidence="3">Uncharacterized protein</fullName>
    </submittedName>
</protein>
<feature type="signal peptide" evidence="2">
    <location>
        <begin position="1"/>
        <end position="22"/>
    </location>
</feature>
<name>A0A397TAD3_9GLOM</name>
<keyword evidence="4" id="KW-1185">Reference proteome</keyword>
<dbReference type="STRING" id="658196.A0A397TAD3"/>
<sequence>MRLKFLLLIFISFTFVSIFTNAFNGKRDADALPPDWKRDAVANEFKREAEANDIKRDADAHPHNWKRETEAQDVFKRDAGKYY</sequence>